<dbReference type="EMBL" id="CADEAL010003917">
    <property type="protein sequence ID" value="CAB1446499.1"/>
    <property type="molecule type" value="Genomic_DNA"/>
</dbReference>
<dbReference type="InterPro" id="IPR012937">
    <property type="entry name" value="TET5"/>
</dbReference>
<proteinExistence type="inferred from homology"/>
<evidence type="ECO:0000256" key="3">
    <source>
        <dbReference type="ARBA" id="ARBA00022679"/>
    </source>
</evidence>
<dbReference type="GO" id="GO:0048255">
    <property type="term" value="P:mRNA stabilization"/>
    <property type="evidence" value="ECO:0007669"/>
    <property type="project" value="TreeGrafter"/>
</dbReference>
<dbReference type="PANTHER" id="PTHR12974">
    <property type="entry name" value="PRION-LIKE- Q/N-RICH -DOMAIN-BEARING PROTEIN PROTEIN 44"/>
    <property type="match status" value="1"/>
</dbReference>
<dbReference type="Proteomes" id="UP001153269">
    <property type="component" value="Unassembled WGS sequence"/>
</dbReference>
<name>A0A9N7VBL1_PLEPL</name>
<keyword evidence="6" id="KW-1185">Reference proteome</keyword>
<accession>A0A9N7VBL1</accession>
<gene>
    <name evidence="5" type="ORF">PLEPLA_LOCUS34225</name>
</gene>
<evidence type="ECO:0000313" key="6">
    <source>
        <dbReference type="Proteomes" id="UP001153269"/>
    </source>
</evidence>
<dbReference type="GO" id="GO:1990817">
    <property type="term" value="F:poly(A) RNA polymerase activity"/>
    <property type="evidence" value="ECO:0007669"/>
    <property type="project" value="UniProtKB-EC"/>
</dbReference>
<dbReference type="PANTHER" id="PTHR12974:SF48">
    <property type="entry name" value="POLYNUCLEOTIDE ADENYLYLTRANSFERASE"/>
    <property type="match status" value="1"/>
</dbReference>
<dbReference type="Pfam" id="PF07984">
    <property type="entry name" value="NTP_transf_7"/>
    <property type="match status" value="1"/>
</dbReference>
<reference evidence="5" key="1">
    <citation type="submission" date="2020-03" db="EMBL/GenBank/DDBJ databases">
        <authorList>
            <person name="Weist P."/>
        </authorList>
    </citation>
    <scope>NUCLEOTIDE SEQUENCE</scope>
</reference>
<dbReference type="EC" id="2.7.7.19" evidence="2"/>
<evidence type="ECO:0000313" key="5">
    <source>
        <dbReference type="EMBL" id="CAB1446499.1"/>
    </source>
</evidence>
<comment type="caution">
    <text evidence="5">The sequence shown here is derived from an EMBL/GenBank/DDBJ whole genome shotgun (WGS) entry which is preliminary data.</text>
</comment>
<dbReference type="GO" id="GO:0003723">
    <property type="term" value="F:RNA binding"/>
    <property type="evidence" value="ECO:0007669"/>
    <property type="project" value="TreeGrafter"/>
</dbReference>
<evidence type="ECO:0000256" key="1">
    <source>
        <dbReference type="ARBA" id="ARBA00007631"/>
    </source>
</evidence>
<comment type="similarity">
    <text evidence="1">Belongs to the TENT family.</text>
</comment>
<dbReference type="AlphaFoldDB" id="A0A9N7VBL1"/>
<evidence type="ECO:0000256" key="4">
    <source>
        <dbReference type="ARBA" id="ARBA00047933"/>
    </source>
</evidence>
<dbReference type="SMART" id="SM01153">
    <property type="entry name" value="DUF1693"/>
    <property type="match status" value="1"/>
</dbReference>
<sequence>MSSVDASEQVRRVSVLSWDQVRRLDAILGESVPIHGRGNFPTLSVQPRQIVQVVRARLEERGVEVRDVKLNGSAASHVLHPDNGLGYKDLDLIFGLNLTGDKTFRVVKDVVLDCLVDFLPEGVSRDRMTALTLREAYVQKLVKVCNDTDRWSLISLSNNTGKNVELKFVDSLRRQFEFSVDSFQITLDSLLLFDRCSETAMSETFHPTVQGESMYGDFEEALGHLRSQTIATRSPEEIRGGGLLKYCHLLHRKLEGYLQNHFAGMENKRYAYLVTLRQVVDESTVCLMGHERRQTLALISALALRVMAEQNAIPALANITCYYQPAPYVRDVNFSNYYVAQVQSPMATFSNSYQTWLPCS</sequence>
<organism evidence="5 6">
    <name type="scientific">Pleuronectes platessa</name>
    <name type="common">European plaice</name>
    <dbReference type="NCBI Taxonomy" id="8262"/>
    <lineage>
        <taxon>Eukaryota</taxon>
        <taxon>Metazoa</taxon>
        <taxon>Chordata</taxon>
        <taxon>Craniata</taxon>
        <taxon>Vertebrata</taxon>
        <taxon>Euteleostomi</taxon>
        <taxon>Actinopterygii</taxon>
        <taxon>Neopterygii</taxon>
        <taxon>Teleostei</taxon>
        <taxon>Neoteleostei</taxon>
        <taxon>Acanthomorphata</taxon>
        <taxon>Carangaria</taxon>
        <taxon>Pleuronectiformes</taxon>
        <taxon>Pleuronectoidei</taxon>
        <taxon>Pleuronectidae</taxon>
        <taxon>Pleuronectes</taxon>
    </lineage>
</organism>
<keyword evidence="3" id="KW-0808">Transferase</keyword>
<comment type="catalytic activity">
    <reaction evidence="4">
        <text>RNA(n) + ATP = RNA(n)-3'-adenine ribonucleotide + diphosphate</text>
        <dbReference type="Rhea" id="RHEA:11332"/>
        <dbReference type="Rhea" id="RHEA-COMP:14527"/>
        <dbReference type="Rhea" id="RHEA-COMP:17347"/>
        <dbReference type="ChEBI" id="CHEBI:30616"/>
        <dbReference type="ChEBI" id="CHEBI:33019"/>
        <dbReference type="ChEBI" id="CHEBI:140395"/>
        <dbReference type="ChEBI" id="CHEBI:173115"/>
        <dbReference type="EC" id="2.7.7.19"/>
    </reaction>
    <physiologicalReaction direction="left-to-right" evidence="4">
        <dbReference type="Rhea" id="RHEA:11333"/>
    </physiologicalReaction>
</comment>
<protein>
    <recommendedName>
        <fullName evidence="2">polynucleotide adenylyltransferase</fullName>
        <ecNumber evidence="2">2.7.7.19</ecNumber>
    </recommendedName>
</protein>
<evidence type="ECO:0000256" key="2">
    <source>
        <dbReference type="ARBA" id="ARBA00012388"/>
    </source>
</evidence>